<feature type="region of interest" description="Disordered" evidence="7">
    <location>
        <begin position="105"/>
        <end position="134"/>
    </location>
</feature>
<keyword evidence="4" id="KW-0539">Nucleus</keyword>
<feature type="region of interest" description="Disordered" evidence="7">
    <location>
        <begin position="371"/>
        <end position="391"/>
    </location>
</feature>
<dbReference type="InterPro" id="IPR041442">
    <property type="entry name" value="PIH1D1/2/3_CS-like"/>
</dbReference>
<keyword evidence="10" id="KW-1185">Reference proteome</keyword>
<accession>A0ABR4NJL0</accession>
<dbReference type="PANTHER" id="PTHR22997">
    <property type="entry name" value="PIH1 DOMAIN-CONTAINING PROTEIN 1"/>
    <property type="match status" value="1"/>
</dbReference>
<keyword evidence="2" id="KW-0805">Transcription regulation</keyword>
<keyword evidence="1 6" id="KW-0963">Cytoplasm</keyword>
<evidence type="ECO:0000259" key="8">
    <source>
        <dbReference type="PROSITE" id="PS51516"/>
    </source>
</evidence>
<comment type="function">
    <text evidence="6">Required for cytoplasmic pre-assembly of axonemal dyneins, thereby playing a central role in motility in cilia and flagella. Involved in pre-assembly of dynein arm complexes in the cytoplasm before intraflagellar transport loads them for the ciliary compartment.</text>
</comment>
<dbReference type="InterPro" id="IPR034727">
    <property type="entry name" value="Kintoun"/>
</dbReference>
<proteinExistence type="inferred from homology"/>
<dbReference type="Pfam" id="PF18201">
    <property type="entry name" value="PIH1_CS"/>
    <property type="match status" value="1"/>
</dbReference>
<comment type="similarity">
    <text evidence="6">Belongs to the PIH1 family. Kintoun subfamily.</text>
</comment>
<dbReference type="InterPro" id="IPR012981">
    <property type="entry name" value="PIH1_N"/>
</dbReference>
<dbReference type="InterPro" id="IPR021934">
    <property type="entry name" value="Sox_C"/>
</dbReference>
<dbReference type="HAMAP" id="MF_03069">
    <property type="entry name" value="Kintoun"/>
    <property type="match status" value="1"/>
</dbReference>
<organism evidence="9 10">
    <name type="scientific">Polyrhizophydium stewartii</name>
    <dbReference type="NCBI Taxonomy" id="2732419"/>
    <lineage>
        <taxon>Eukaryota</taxon>
        <taxon>Fungi</taxon>
        <taxon>Fungi incertae sedis</taxon>
        <taxon>Chytridiomycota</taxon>
        <taxon>Chytridiomycota incertae sedis</taxon>
        <taxon>Chytridiomycetes</taxon>
        <taxon>Rhizophydiales</taxon>
        <taxon>Rhizophydiales incertae sedis</taxon>
        <taxon>Polyrhizophydium</taxon>
    </lineage>
</organism>
<dbReference type="Pfam" id="PF08190">
    <property type="entry name" value="PIH1"/>
    <property type="match status" value="1"/>
</dbReference>
<dbReference type="PANTHER" id="PTHR22997:SF3">
    <property type="entry name" value="PROTEIN KINTOUN"/>
    <property type="match status" value="1"/>
</dbReference>
<feature type="domain" description="Sox C-terminal" evidence="8">
    <location>
        <begin position="584"/>
        <end position="653"/>
    </location>
</feature>
<reference evidence="9 10" key="1">
    <citation type="submission" date="2023-09" db="EMBL/GenBank/DDBJ databases">
        <title>Pangenome analysis of Batrachochytrium dendrobatidis and related Chytrids.</title>
        <authorList>
            <person name="Yacoub M.N."/>
            <person name="Stajich J.E."/>
            <person name="James T.Y."/>
        </authorList>
    </citation>
    <scope>NUCLEOTIDE SEQUENCE [LARGE SCALE GENOMIC DNA]</scope>
    <source>
        <strain evidence="9 10">JEL0888</strain>
    </source>
</reference>
<sequence length="653" mass="71148">MQAGDTKITPETLTCAAERGDRMQELKRFQDSFKNAEFRKLFFDYMEEIQDPANRERNERELAQLEAERGVDVRFVKPTASYVLKTRAADGAKAFINMCSSPELAQAEPDSKQPTAPAGSAAGSTRGQNWRIPYSLAPPRDDVDHAKKPCKVYDCVFHPETLRFGASRPAFANLLAITAIEGIERQFGVKLDRDFKTIKMKSKGTPSTTIIRTTKENFVKPDRETSIEFIERIKQEQGRAEASPEASANSSLLATPKYTIVHQQLFSDYQRFTSERERDQTSRPDAILIKISLPGVAIARKQDSAAEADLDVSPSALDLVVAKKYSLHIDLPFPVFDQKGSAKFDKAKSILSVSLPVVPPPRQLQHKPLISSAAEPPSAESHSDNDEDSPTALSFEKTDLIQELDTAETAEMAAAPETAESSEPAAAGADQPDSAAASNLPSTGVEELQDALEKKLRISDIPTRIPPFHITQSPTHATIVVDVPDILKASADVVLSLREIILAFADASECRWRLCLRPEHQIDPEHSVALDISADNAVLIVRKSSRGIWGSIGVVASDGQVETRMLPTIEAMPHPHETDALEPPAGIAEVRGQRKADQALIAVVHTPTTQASAAAATSEPAALQTPATPPPQAPQQTTVPAITLSNQLLYDMD</sequence>
<feature type="compositionally biased region" description="Low complexity" evidence="7">
    <location>
        <begin position="412"/>
        <end position="438"/>
    </location>
</feature>
<feature type="region of interest" description="Disordered" evidence="7">
    <location>
        <begin position="412"/>
        <end position="445"/>
    </location>
</feature>
<evidence type="ECO:0000256" key="4">
    <source>
        <dbReference type="ARBA" id="ARBA00023242"/>
    </source>
</evidence>
<comment type="subcellular location">
    <subcellularLocation>
        <location evidence="6">Cytoplasm</location>
    </subcellularLocation>
    <subcellularLocation>
        <location evidence="5">Dynein axonemal particle</location>
    </subcellularLocation>
</comment>
<evidence type="ECO:0000256" key="7">
    <source>
        <dbReference type="SAM" id="MobiDB-lite"/>
    </source>
</evidence>
<dbReference type="Gene3D" id="2.60.40.790">
    <property type="match status" value="1"/>
</dbReference>
<evidence type="ECO:0000313" key="9">
    <source>
        <dbReference type="EMBL" id="KAL2919692.1"/>
    </source>
</evidence>
<name>A0ABR4NJL0_9FUNG</name>
<dbReference type="PROSITE" id="PS51516">
    <property type="entry name" value="SOX_C"/>
    <property type="match status" value="1"/>
</dbReference>
<keyword evidence="3" id="KW-0804">Transcription</keyword>
<dbReference type="EMBL" id="JADGIZ020000002">
    <property type="protein sequence ID" value="KAL2919692.1"/>
    <property type="molecule type" value="Genomic_DNA"/>
</dbReference>
<evidence type="ECO:0000256" key="6">
    <source>
        <dbReference type="HAMAP-Rule" id="MF_03069"/>
    </source>
</evidence>
<evidence type="ECO:0000256" key="1">
    <source>
        <dbReference type="ARBA" id="ARBA00022490"/>
    </source>
</evidence>
<dbReference type="InterPro" id="IPR008978">
    <property type="entry name" value="HSP20-like_chaperone"/>
</dbReference>
<feature type="compositionally biased region" description="Low complexity" evidence="7">
    <location>
        <begin position="371"/>
        <end position="380"/>
    </location>
</feature>
<dbReference type="InterPro" id="IPR050734">
    <property type="entry name" value="PIH1/Kintoun_subfamily"/>
</dbReference>
<evidence type="ECO:0000256" key="2">
    <source>
        <dbReference type="ARBA" id="ARBA00023015"/>
    </source>
</evidence>
<gene>
    <name evidence="9" type="ORF">HK105_200606</name>
</gene>
<evidence type="ECO:0000256" key="5">
    <source>
        <dbReference type="ARBA" id="ARBA00024190"/>
    </source>
</evidence>
<dbReference type="CDD" id="cd06463">
    <property type="entry name" value="p23_like"/>
    <property type="match status" value="1"/>
</dbReference>
<evidence type="ECO:0000256" key="3">
    <source>
        <dbReference type="ARBA" id="ARBA00023163"/>
    </source>
</evidence>
<feature type="region of interest" description="Disordered" evidence="7">
    <location>
        <begin position="611"/>
        <end position="638"/>
    </location>
</feature>
<dbReference type="Proteomes" id="UP001527925">
    <property type="component" value="Unassembled WGS sequence"/>
</dbReference>
<comment type="caution">
    <text evidence="9">The sequence shown here is derived from an EMBL/GenBank/DDBJ whole genome shotgun (WGS) entry which is preliminary data.</text>
</comment>
<protein>
    <recommendedName>
        <fullName evidence="6">Protein kintoun</fullName>
    </recommendedName>
    <alternativeName>
        <fullName evidence="6">Dynein assembly factor 2, axonemal homolog</fullName>
    </alternativeName>
</protein>
<evidence type="ECO:0000313" key="10">
    <source>
        <dbReference type="Proteomes" id="UP001527925"/>
    </source>
</evidence>
<feature type="compositionally biased region" description="Low complexity" evidence="7">
    <location>
        <begin position="611"/>
        <end position="626"/>
    </location>
</feature>